<dbReference type="AlphaFoldDB" id="A0A9W7ITV2"/>
<dbReference type="Gene3D" id="3.10.10.10">
    <property type="entry name" value="HIV Type 1 Reverse Transcriptase, subunit A, domain 1"/>
    <property type="match status" value="1"/>
</dbReference>
<dbReference type="PANTHER" id="PTHR15503">
    <property type="entry name" value="LDOC1 RELATED"/>
    <property type="match status" value="1"/>
</dbReference>
<dbReference type="InterPro" id="IPR043502">
    <property type="entry name" value="DNA/RNA_pol_sf"/>
</dbReference>
<dbReference type="SUPFAM" id="SSF56672">
    <property type="entry name" value="DNA/RNA polymerases"/>
    <property type="match status" value="1"/>
</dbReference>
<dbReference type="InterPro" id="IPR032567">
    <property type="entry name" value="RTL1-rel"/>
</dbReference>
<keyword evidence="2" id="KW-1185">Reference proteome</keyword>
<gene>
    <name evidence="1" type="ORF">HRI_003788100</name>
</gene>
<proteinExistence type="predicted"/>
<evidence type="ECO:0008006" key="3">
    <source>
        <dbReference type="Google" id="ProtNLM"/>
    </source>
</evidence>
<name>A0A9W7ITV2_HIBTR</name>
<dbReference type="EMBL" id="BSYR01000035">
    <property type="protein sequence ID" value="GMJ01189.1"/>
    <property type="molecule type" value="Genomic_DNA"/>
</dbReference>
<accession>A0A9W7ITV2</accession>
<reference evidence="1" key="1">
    <citation type="submission" date="2023-05" db="EMBL/GenBank/DDBJ databases">
        <title>Genome and transcriptome analyses reveal genes involved in the formation of fine ridges on petal epidermal cells in Hibiscus trionum.</title>
        <authorList>
            <person name="Koshimizu S."/>
            <person name="Masuda S."/>
            <person name="Ishii T."/>
            <person name="Shirasu K."/>
            <person name="Hoshino A."/>
            <person name="Arita M."/>
        </authorList>
    </citation>
    <scope>NUCLEOTIDE SEQUENCE</scope>
    <source>
        <strain evidence="1">Hamamatsu line</strain>
    </source>
</reference>
<comment type="caution">
    <text evidence="1">The sequence shown here is derived from an EMBL/GenBank/DDBJ whole genome shotgun (WGS) entry which is preliminary data.</text>
</comment>
<dbReference type="Proteomes" id="UP001165190">
    <property type="component" value="Unassembled WGS sequence"/>
</dbReference>
<protein>
    <recommendedName>
        <fullName evidence="3">Reverse transcriptase</fullName>
    </recommendedName>
</protein>
<organism evidence="1 2">
    <name type="scientific">Hibiscus trionum</name>
    <name type="common">Flower of an hour</name>
    <dbReference type="NCBI Taxonomy" id="183268"/>
    <lineage>
        <taxon>Eukaryota</taxon>
        <taxon>Viridiplantae</taxon>
        <taxon>Streptophyta</taxon>
        <taxon>Embryophyta</taxon>
        <taxon>Tracheophyta</taxon>
        <taxon>Spermatophyta</taxon>
        <taxon>Magnoliopsida</taxon>
        <taxon>eudicotyledons</taxon>
        <taxon>Gunneridae</taxon>
        <taxon>Pentapetalae</taxon>
        <taxon>rosids</taxon>
        <taxon>malvids</taxon>
        <taxon>Malvales</taxon>
        <taxon>Malvaceae</taxon>
        <taxon>Malvoideae</taxon>
        <taxon>Hibiscus</taxon>
    </lineage>
</organism>
<evidence type="ECO:0000313" key="1">
    <source>
        <dbReference type="EMBL" id="GMJ01189.1"/>
    </source>
</evidence>
<sequence length="91" mass="10282">MPDRFPQGLPPRRSVDHEIELISGVKPPAKCPYRMSPPELAELRKQLDELLEAGFIRPSKASFGAPVLFQRKHDGSLRLCVDYRALNKVTV</sequence>
<dbReference type="PANTHER" id="PTHR15503:SF45">
    <property type="entry name" value="RNA-DIRECTED DNA POLYMERASE HOMOLOG"/>
    <property type="match status" value="1"/>
</dbReference>
<dbReference type="OrthoDB" id="1002209at2759"/>
<evidence type="ECO:0000313" key="2">
    <source>
        <dbReference type="Proteomes" id="UP001165190"/>
    </source>
</evidence>